<reference evidence="6 7" key="1">
    <citation type="journal article" date="2021" name="bioRxiv">
        <title>Unraveling nitrogen, sulfur and carbon metabolic pathways and microbial community transcriptional responses to substrate deprivation and toxicity stresses in a bioreactor mimicking anoxic brackish coastal sediment conditions.</title>
        <authorList>
            <person name="Martins P.D."/>
            <person name="Echeveste M.J."/>
            <person name="Arshad A."/>
            <person name="Kurth J."/>
            <person name="Ouboter H."/>
            <person name="Jetten M.S.M."/>
            <person name="Welte C.U."/>
        </authorList>
    </citation>
    <scope>NUCLEOTIDE SEQUENCE [LARGE SCALE GENOMIC DNA]</scope>
    <source>
        <strain evidence="6">MAG_38</strain>
    </source>
</reference>
<dbReference type="PANTHER" id="PTHR34820">
    <property type="entry name" value="INNER MEMBRANE PROTEIN YEBZ"/>
    <property type="match status" value="1"/>
</dbReference>
<dbReference type="GO" id="GO:0005507">
    <property type="term" value="F:copper ion binding"/>
    <property type="evidence" value="ECO:0007669"/>
    <property type="project" value="InterPro"/>
</dbReference>
<keyword evidence="2" id="KW-0479">Metal-binding</keyword>
<evidence type="ECO:0000256" key="3">
    <source>
        <dbReference type="ARBA" id="ARBA00022729"/>
    </source>
</evidence>
<name>A0AAJ1AJ21_9BACT</name>
<accession>A0AAJ1AJ21</accession>
<dbReference type="AlphaFoldDB" id="A0AAJ1AJ21"/>
<comment type="subcellular location">
    <subcellularLocation>
        <location evidence="1">Cell envelope</location>
    </subcellularLocation>
</comment>
<feature type="domain" description="CopC" evidence="5">
    <location>
        <begin position="38"/>
        <end position="133"/>
    </location>
</feature>
<dbReference type="GO" id="GO:0006825">
    <property type="term" value="P:copper ion transport"/>
    <property type="evidence" value="ECO:0007669"/>
    <property type="project" value="InterPro"/>
</dbReference>
<dbReference type="Proteomes" id="UP001197609">
    <property type="component" value="Unassembled WGS sequence"/>
</dbReference>
<dbReference type="GO" id="GO:0030313">
    <property type="term" value="C:cell envelope"/>
    <property type="evidence" value="ECO:0007669"/>
    <property type="project" value="UniProtKB-SubCell"/>
</dbReference>
<dbReference type="Pfam" id="PF04234">
    <property type="entry name" value="CopC"/>
    <property type="match status" value="1"/>
</dbReference>
<evidence type="ECO:0000313" key="7">
    <source>
        <dbReference type="Proteomes" id="UP001197609"/>
    </source>
</evidence>
<dbReference type="InterPro" id="IPR014756">
    <property type="entry name" value="Ig_E-set"/>
</dbReference>
<dbReference type="GO" id="GO:0046688">
    <property type="term" value="P:response to copper ion"/>
    <property type="evidence" value="ECO:0007669"/>
    <property type="project" value="InterPro"/>
</dbReference>
<comment type="caution">
    <text evidence="6">The sequence shown here is derived from an EMBL/GenBank/DDBJ whole genome shotgun (WGS) entry which is preliminary data.</text>
</comment>
<protein>
    <submittedName>
        <fullName evidence="6">Copper resistance protein CopC</fullName>
    </submittedName>
</protein>
<sequence length="137" mass="15348">MAYWDRKHYHDNRSLARWSSFPALVMGLLLTTSLAWGHAFPDHSDPRVGWTVDKSPAQVRIWFDGAIEPAFSTIKVVNADGQQVNKQDGRVNAADPTLLEVDLPPLSPGKYRVFWSVVAIDTHRTEGDYPFTVAGAR</sequence>
<evidence type="ECO:0000256" key="2">
    <source>
        <dbReference type="ARBA" id="ARBA00022723"/>
    </source>
</evidence>
<proteinExistence type="predicted"/>
<dbReference type="Gene3D" id="2.60.40.1220">
    <property type="match status" value="1"/>
</dbReference>
<keyword evidence="4" id="KW-0186">Copper</keyword>
<dbReference type="SUPFAM" id="SSF81296">
    <property type="entry name" value="E set domains"/>
    <property type="match status" value="1"/>
</dbReference>
<keyword evidence="3" id="KW-0732">Signal</keyword>
<dbReference type="EMBL" id="JAIOIU010000091">
    <property type="protein sequence ID" value="MBZ0159968.1"/>
    <property type="molecule type" value="Genomic_DNA"/>
</dbReference>
<evidence type="ECO:0000256" key="4">
    <source>
        <dbReference type="ARBA" id="ARBA00023008"/>
    </source>
</evidence>
<dbReference type="GO" id="GO:0042597">
    <property type="term" value="C:periplasmic space"/>
    <property type="evidence" value="ECO:0007669"/>
    <property type="project" value="InterPro"/>
</dbReference>
<dbReference type="GO" id="GO:0005886">
    <property type="term" value="C:plasma membrane"/>
    <property type="evidence" value="ECO:0007669"/>
    <property type="project" value="TreeGrafter"/>
</dbReference>
<evidence type="ECO:0000313" key="6">
    <source>
        <dbReference type="EMBL" id="MBZ0159968.1"/>
    </source>
</evidence>
<dbReference type="InterPro" id="IPR014755">
    <property type="entry name" value="Cu-Rt/internalin_Ig-like"/>
</dbReference>
<evidence type="ECO:0000259" key="5">
    <source>
        <dbReference type="Pfam" id="PF04234"/>
    </source>
</evidence>
<dbReference type="InterPro" id="IPR032694">
    <property type="entry name" value="CopC/D"/>
</dbReference>
<organism evidence="6 7">
    <name type="scientific">Candidatus Methylomirabilis tolerans</name>
    <dbReference type="NCBI Taxonomy" id="3123416"/>
    <lineage>
        <taxon>Bacteria</taxon>
        <taxon>Candidatus Methylomirabilota</taxon>
        <taxon>Candidatus Methylomirabilia</taxon>
        <taxon>Candidatus Methylomirabilales</taxon>
        <taxon>Candidatus Methylomirabilaceae</taxon>
        <taxon>Candidatus Methylomirabilis</taxon>
    </lineage>
</organism>
<dbReference type="InterPro" id="IPR007348">
    <property type="entry name" value="CopC_dom"/>
</dbReference>
<gene>
    <name evidence="6" type="ORF">K8G79_07525</name>
</gene>
<dbReference type="PANTHER" id="PTHR34820:SF4">
    <property type="entry name" value="INNER MEMBRANE PROTEIN YEBZ"/>
    <property type="match status" value="1"/>
</dbReference>
<evidence type="ECO:0000256" key="1">
    <source>
        <dbReference type="ARBA" id="ARBA00004196"/>
    </source>
</evidence>